<feature type="domain" description="C2H2-type" evidence="9">
    <location>
        <begin position="120"/>
        <end position="147"/>
    </location>
</feature>
<accession>A0A6I9YLW1</accession>
<dbReference type="FunFam" id="3.30.160.60:FF:001530">
    <property type="entry name" value="Zinc finger protein 268"/>
    <property type="match status" value="1"/>
</dbReference>
<dbReference type="Pfam" id="PF00096">
    <property type="entry name" value="zf-C2H2"/>
    <property type="match status" value="2"/>
</dbReference>
<evidence type="ECO:0000256" key="2">
    <source>
        <dbReference type="ARBA" id="ARBA00006991"/>
    </source>
</evidence>
<keyword evidence="10" id="KW-1185">Reference proteome</keyword>
<dbReference type="KEGG" id="tsr:106551246"/>
<sequence length="159" mass="18039">MQASPCEEGNLNLCSIQQGIESIFGVPENPGMSVVEKIHRSVYCGKSKDCRIMLEGIHTGEKPYQCSQCSKSFNQNGFPVVHGKTHTREKPYELSQCGKSYSKQDKLIIHQRTHTREKRYECPDCKKYFSQNSSLAVHPMVHIGEKPFECPDFGKRNGI</sequence>
<dbReference type="GeneID" id="106551246"/>
<proteinExistence type="inferred from homology"/>
<dbReference type="Gene3D" id="3.30.160.60">
    <property type="entry name" value="Classic Zinc Finger"/>
    <property type="match status" value="3"/>
</dbReference>
<comment type="similarity">
    <text evidence="2">Belongs to the krueppel C2H2-type zinc-finger protein family.</text>
</comment>
<keyword evidence="7" id="KW-0539">Nucleus</keyword>
<keyword evidence="3" id="KW-0479">Metal-binding</keyword>
<keyword evidence="6" id="KW-0862">Zinc</keyword>
<organism evidence="10 11">
    <name type="scientific">Thamnophis sirtalis</name>
    <dbReference type="NCBI Taxonomy" id="35019"/>
    <lineage>
        <taxon>Eukaryota</taxon>
        <taxon>Metazoa</taxon>
        <taxon>Chordata</taxon>
        <taxon>Craniata</taxon>
        <taxon>Vertebrata</taxon>
        <taxon>Euteleostomi</taxon>
        <taxon>Lepidosauria</taxon>
        <taxon>Squamata</taxon>
        <taxon>Bifurcata</taxon>
        <taxon>Unidentata</taxon>
        <taxon>Episquamata</taxon>
        <taxon>Toxicofera</taxon>
        <taxon>Serpentes</taxon>
        <taxon>Colubroidea</taxon>
        <taxon>Colubridae</taxon>
        <taxon>Natricinae</taxon>
        <taxon>Thamnophis</taxon>
    </lineage>
</organism>
<evidence type="ECO:0000256" key="7">
    <source>
        <dbReference type="ARBA" id="ARBA00023242"/>
    </source>
</evidence>
<evidence type="ECO:0000256" key="8">
    <source>
        <dbReference type="PROSITE-ProRule" id="PRU00042"/>
    </source>
</evidence>
<dbReference type="PROSITE" id="PS50157">
    <property type="entry name" value="ZINC_FINGER_C2H2_2"/>
    <property type="match status" value="3"/>
</dbReference>
<evidence type="ECO:0000313" key="10">
    <source>
        <dbReference type="Proteomes" id="UP000504617"/>
    </source>
</evidence>
<feature type="domain" description="C2H2-type" evidence="9">
    <location>
        <begin position="64"/>
        <end position="91"/>
    </location>
</feature>
<keyword evidence="4" id="KW-0677">Repeat</keyword>
<dbReference type="SUPFAM" id="SSF57667">
    <property type="entry name" value="beta-beta-alpha zinc fingers"/>
    <property type="match status" value="2"/>
</dbReference>
<evidence type="ECO:0000256" key="5">
    <source>
        <dbReference type="ARBA" id="ARBA00022771"/>
    </source>
</evidence>
<evidence type="ECO:0000259" key="9">
    <source>
        <dbReference type="PROSITE" id="PS50157"/>
    </source>
</evidence>
<name>A0A6I9YLW1_9SAUR</name>
<comment type="subcellular location">
    <subcellularLocation>
        <location evidence="1">Nucleus</location>
    </subcellularLocation>
</comment>
<dbReference type="GO" id="GO:0005634">
    <property type="term" value="C:nucleus"/>
    <property type="evidence" value="ECO:0007669"/>
    <property type="project" value="UniProtKB-SubCell"/>
</dbReference>
<dbReference type="Proteomes" id="UP000504617">
    <property type="component" value="Unplaced"/>
</dbReference>
<evidence type="ECO:0000256" key="6">
    <source>
        <dbReference type="ARBA" id="ARBA00022833"/>
    </source>
</evidence>
<dbReference type="GO" id="GO:0008270">
    <property type="term" value="F:zinc ion binding"/>
    <property type="evidence" value="ECO:0007669"/>
    <property type="project" value="UniProtKB-KW"/>
</dbReference>
<dbReference type="FunFam" id="3.30.160.60:FF:001498">
    <property type="entry name" value="Zinc finger protein 404"/>
    <property type="match status" value="1"/>
</dbReference>
<dbReference type="OrthoDB" id="10027876at2759"/>
<dbReference type="InterPro" id="IPR036236">
    <property type="entry name" value="Znf_C2H2_sf"/>
</dbReference>
<keyword evidence="5 8" id="KW-0863">Zinc-finger</keyword>
<evidence type="ECO:0000313" key="11">
    <source>
        <dbReference type="RefSeq" id="XP_013924775.1"/>
    </source>
</evidence>
<dbReference type="InterPro" id="IPR013087">
    <property type="entry name" value="Znf_C2H2_type"/>
</dbReference>
<gene>
    <name evidence="11" type="primary">LOC106551246</name>
</gene>
<dbReference type="GO" id="GO:0000981">
    <property type="term" value="F:DNA-binding transcription factor activity, RNA polymerase II-specific"/>
    <property type="evidence" value="ECO:0007669"/>
    <property type="project" value="TreeGrafter"/>
</dbReference>
<evidence type="ECO:0000256" key="4">
    <source>
        <dbReference type="ARBA" id="ARBA00022737"/>
    </source>
</evidence>
<reference evidence="11" key="1">
    <citation type="submission" date="2025-08" db="UniProtKB">
        <authorList>
            <consortium name="RefSeq"/>
        </authorList>
    </citation>
    <scope>IDENTIFICATION</scope>
    <source>
        <tissue evidence="11">Skeletal muscle</tissue>
    </source>
</reference>
<protein>
    <submittedName>
        <fullName evidence="11">Zinc finger protein 300-like</fullName>
    </submittedName>
</protein>
<dbReference type="SMART" id="SM00355">
    <property type="entry name" value="ZnF_C2H2"/>
    <property type="match status" value="3"/>
</dbReference>
<dbReference type="PANTHER" id="PTHR23226">
    <property type="entry name" value="ZINC FINGER AND SCAN DOMAIN-CONTAINING"/>
    <property type="match status" value="1"/>
</dbReference>
<evidence type="ECO:0000256" key="1">
    <source>
        <dbReference type="ARBA" id="ARBA00004123"/>
    </source>
</evidence>
<dbReference type="FunFam" id="3.30.160.60:FF:000475">
    <property type="entry name" value="zinc finger protein 32 isoform X1"/>
    <property type="match status" value="1"/>
</dbReference>
<dbReference type="PANTHER" id="PTHR23226:SF397">
    <property type="entry name" value="C2H2-TYPE DOMAIN-CONTAINING PROTEIN"/>
    <property type="match status" value="1"/>
</dbReference>
<dbReference type="RefSeq" id="XP_013924775.1">
    <property type="nucleotide sequence ID" value="XM_014069300.1"/>
</dbReference>
<feature type="domain" description="C2H2-type" evidence="9">
    <location>
        <begin position="92"/>
        <end position="119"/>
    </location>
</feature>
<dbReference type="PROSITE" id="PS00028">
    <property type="entry name" value="ZINC_FINGER_C2H2_1"/>
    <property type="match status" value="2"/>
</dbReference>
<evidence type="ECO:0000256" key="3">
    <source>
        <dbReference type="ARBA" id="ARBA00022723"/>
    </source>
</evidence>
<dbReference type="AlphaFoldDB" id="A0A6I9YLW1"/>
<dbReference type="GO" id="GO:0000978">
    <property type="term" value="F:RNA polymerase II cis-regulatory region sequence-specific DNA binding"/>
    <property type="evidence" value="ECO:0007669"/>
    <property type="project" value="TreeGrafter"/>
</dbReference>